<reference evidence="1 2" key="1">
    <citation type="submission" date="2018-06" db="EMBL/GenBank/DDBJ databases">
        <authorList>
            <consortium name="Pathogen Informatics"/>
            <person name="Doyle S."/>
        </authorList>
    </citation>
    <scope>NUCLEOTIDE SEQUENCE [LARGE SCALE GENOMIC DNA]</scope>
    <source>
        <strain evidence="1 2">NCTC1934</strain>
    </source>
</reference>
<dbReference type="STRING" id="1406858.GCA_000710895_01205"/>
<dbReference type="OrthoDB" id="4556332at2"/>
<organism evidence="1 2">
    <name type="scientific">Nocardia otitidiscaviarum</name>
    <dbReference type="NCBI Taxonomy" id="1823"/>
    <lineage>
        <taxon>Bacteria</taxon>
        <taxon>Bacillati</taxon>
        <taxon>Actinomycetota</taxon>
        <taxon>Actinomycetes</taxon>
        <taxon>Mycobacteriales</taxon>
        <taxon>Nocardiaceae</taxon>
        <taxon>Nocardia</taxon>
    </lineage>
</organism>
<evidence type="ECO:0000313" key="1">
    <source>
        <dbReference type="EMBL" id="SUA73336.1"/>
    </source>
</evidence>
<dbReference type="InterPro" id="IPR032710">
    <property type="entry name" value="NTF2-like_dom_sf"/>
</dbReference>
<dbReference type="Pfam" id="PF12893">
    <property type="entry name" value="Lumazine_bd_2"/>
    <property type="match status" value="1"/>
</dbReference>
<dbReference type="Gene3D" id="3.10.450.50">
    <property type="match status" value="1"/>
</dbReference>
<dbReference type="AlphaFoldDB" id="A0A378Y7Y9"/>
<protein>
    <submittedName>
        <fullName evidence="1">Lumazine-binding</fullName>
    </submittedName>
</protein>
<dbReference type="RefSeq" id="WP_051037700.1">
    <property type="nucleotide sequence ID" value="NZ_JADLRH010000010.1"/>
</dbReference>
<evidence type="ECO:0000313" key="2">
    <source>
        <dbReference type="Proteomes" id="UP000255467"/>
    </source>
</evidence>
<dbReference type="EMBL" id="UGRY01000002">
    <property type="protein sequence ID" value="SUA73336.1"/>
    <property type="molecule type" value="Genomic_DNA"/>
</dbReference>
<dbReference type="SUPFAM" id="SSF54427">
    <property type="entry name" value="NTF2-like"/>
    <property type="match status" value="1"/>
</dbReference>
<accession>A0A378Y7Y9</accession>
<proteinExistence type="predicted"/>
<dbReference type="Proteomes" id="UP000255467">
    <property type="component" value="Unassembled WGS sequence"/>
</dbReference>
<gene>
    <name evidence="1" type="ORF">NCTC1934_00775</name>
</gene>
<name>A0A378Y7Y9_9NOCA</name>
<dbReference type="InterPro" id="IPR039437">
    <property type="entry name" value="FrzH/put_lumazine-bd"/>
</dbReference>
<keyword evidence="2" id="KW-1185">Reference proteome</keyword>
<sequence length="133" mass="14675">MSVGRTADSGGAEADVRAALRLYFDGLYFGDTALLDRVFHPQAIYATATEGPLLRLTMAEYFPIVAAREAPAARGDERHDRILSVEFAGPVTALARVECALGAKRFTDLLTFVQVDGRWRIIAKVFHYDLVEN</sequence>